<dbReference type="EMBL" id="CM055729">
    <property type="protein sequence ID" value="KAJ8014657.1"/>
    <property type="molecule type" value="Genomic_DNA"/>
</dbReference>
<evidence type="ECO:0000313" key="2">
    <source>
        <dbReference type="Proteomes" id="UP001157502"/>
    </source>
</evidence>
<name>A0ACC2HFB8_DALPE</name>
<protein>
    <submittedName>
        <fullName evidence="1">Uncharacterized protein</fullName>
    </submittedName>
</protein>
<gene>
    <name evidence="1" type="ORF">DPEC_G00017910</name>
</gene>
<keyword evidence="2" id="KW-1185">Reference proteome</keyword>
<reference evidence="1" key="1">
    <citation type="submission" date="2021-05" db="EMBL/GenBank/DDBJ databases">
        <authorList>
            <person name="Pan Q."/>
            <person name="Jouanno E."/>
            <person name="Zahm M."/>
            <person name="Klopp C."/>
            <person name="Cabau C."/>
            <person name="Louis A."/>
            <person name="Berthelot C."/>
            <person name="Parey E."/>
            <person name="Roest Crollius H."/>
            <person name="Montfort J."/>
            <person name="Robinson-Rechavi M."/>
            <person name="Bouchez O."/>
            <person name="Lampietro C."/>
            <person name="Lopez Roques C."/>
            <person name="Donnadieu C."/>
            <person name="Postlethwait J."/>
            <person name="Bobe J."/>
            <person name="Dillon D."/>
            <person name="Chandos A."/>
            <person name="von Hippel F."/>
            <person name="Guiguen Y."/>
        </authorList>
    </citation>
    <scope>NUCLEOTIDE SEQUENCE</scope>
    <source>
        <strain evidence="1">YG-Jan2019</strain>
    </source>
</reference>
<dbReference type="Proteomes" id="UP001157502">
    <property type="component" value="Chromosome 2"/>
</dbReference>
<proteinExistence type="predicted"/>
<organism evidence="1 2">
    <name type="scientific">Dallia pectoralis</name>
    <name type="common">Alaska blackfish</name>
    <dbReference type="NCBI Taxonomy" id="75939"/>
    <lineage>
        <taxon>Eukaryota</taxon>
        <taxon>Metazoa</taxon>
        <taxon>Chordata</taxon>
        <taxon>Craniata</taxon>
        <taxon>Vertebrata</taxon>
        <taxon>Euteleostomi</taxon>
        <taxon>Actinopterygii</taxon>
        <taxon>Neopterygii</taxon>
        <taxon>Teleostei</taxon>
        <taxon>Protacanthopterygii</taxon>
        <taxon>Esociformes</taxon>
        <taxon>Umbridae</taxon>
        <taxon>Dallia</taxon>
    </lineage>
</organism>
<sequence length="671" mass="73960">MERGAIMKFYCFYCNRVSYSEAELNHHVEQHHRVQPFKCQLCDYRATVKEYVEMHMKQMHSAPAEKRPTPNVSRKIKPAPVPRALARDSTAVGYTSGMSNARGAPLRPRNIMTRVDEGTPMGGTVNANLLPKVEVELLAPLNEPIQHNRPLTVSFPEEGTIPPGCLVELVEVNTVNGTKELKLRLVPQQSYPSVAKDCRATTSHNTNMGKLAMNTPNRDTPVQNRTAHLSIQQINNAEKDIRTTALYTNGARLKKPSEQFLPPAKDKEHFNQPYVIKEEKIKLEHFDSEEKSQNTTSFTPLVSVSRIEQGEGNSLPSVCMAPKSTPQAIPSLLKQHTQGKTCHVFDTNLSGRNQSDDPLVNDFPGPKGFPVISAVFSLSNPQLLAGALQSIAVGNNIPPGTGDQGNAKSSVFVTTSKMTTGVNGSEHKMKAIKCWPQKPGTPAKACRQVETNDKSDQCSRPSPTLTGKALKLRKDKRSVMLKLQQKTVLNLHTSPPSVAKKAVLTRDTWIGQIDTGNESVLRCTANKQDISGQFSSSLKLSLKRIHVEVDNEKQSPKLSGLQRCTPESNSKNKKRKKRAASWSTTYAHVLGTTGDVVFLCPTPLKEDQLVKQPGPNQPVVVLNHPKPQVIRGRVGMETITQDGPICHIMKMKLSKVMGQKYEVIGCTVASH</sequence>
<evidence type="ECO:0000313" key="1">
    <source>
        <dbReference type="EMBL" id="KAJ8014657.1"/>
    </source>
</evidence>
<comment type="caution">
    <text evidence="1">The sequence shown here is derived from an EMBL/GenBank/DDBJ whole genome shotgun (WGS) entry which is preliminary data.</text>
</comment>
<accession>A0ACC2HFB8</accession>